<evidence type="ECO:0000313" key="2">
    <source>
        <dbReference type="EMBL" id="TJY41914.1"/>
    </source>
</evidence>
<dbReference type="PANTHER" id="PTHR43155">
    <property type="entry name" value="CYCLIC DI-GMP PHOSPHODIESTERASE PA4108-RELATED"/>
    <property type="match status" value="1"/>
</dbReference>
<evidence type="ECO:0000313" key="3">
    <source>
        <dbReference type="Proteomes" id="UP000309673"/>
    </source>
</evidence>
<dbReference type="OrthoDB" id="2516556at2"/>
<dbReference type="Proteomes" id="UP000309673">
    <property type="component" value="Unassembled WGS sequence"/>
</dbReference>
<evidence type="ECO:0000259" key="1">
    <source>
        <dbReference type="PROSITE" id="PS51832"/>
    </source>
</evidence>
<keyword evidence="3" id="KW-1185">Reference proteome</keyword>
<dbReference type="PROSITE" id="PS51832">
    <property type="entry name" value="HD_GYP"/>
    <property type="match status" value="1"/>
</dbReference>
<dbReference type="Gene3D" id="1.10.3210.10">
    <property type="entry name" value="Hypothetical protein af1432"/>
    <property type="match status" value="1"/>
</dbReference>
<comment type="caution">
    <text evidence="2">The sequence shown here is derived from an EMBL/GenBank/DDBJ whole genome shotgun (WGS) entry which is preliminary data.</text>
</comment>
<feature type="domain" description="HD-GYP" evidence="1">
    <location>
        <begin position="117"/>
        <end position="313"/>
    </location>
</feature>
<proteinExistence type="predicted"/>
<dbReference type="CDD" id="cd00077">
    <property type="entry name" value="HDc"/>
    <property type="match status" value="1"/>
</dbReference>
<dbReference type="InterPro" id="IPR003607">
    <property type="entry name" value="HD/PDEase_dom"/>
</dbReference>
<dbReference type="AlphaFoldDB" id="A0A4U0FCG5"/>
<dbReference type="Pfam" id="PF13487">
    <property type="entry name" value="HD_5"/>
    <property type="match status" value="1"/>
</dbReference>
<dbReference type="EMBL" id="SUPK01000005">
    <property type="protein sequence ID" value="TJY41914.1"/>
    <property type="molecule type" value="Genomic_DNA"/>
</dbReference>
<dbReference type="SUPFAM" id="SSF109604">
    <property type="entry name" value="HD-domain/PDEase-like"/>
    <property type="match status" value="1"/>
</dbReference>
<dbReference type="InterPro" id="IPR037522">
    <property type="entry name" value="HD_GYP_dom"/>
</dbReference>
<gene>
    <name evidence="2" type="ORF">E5161_11985</name>
</gene>
<name>A0A4U0FCG5_9BACL</name>
<dbReference type="PANTHER" id="PTHR43155:SF2">
    <property type="entry name" value="CYCLIC DI-GMP PHOSPHODIESTERASE PA4108"/>
    <property type="match status" value="1"/>
</dbReference>
<protein>
    <submittedName>
        <fullName evidence="2">HD domain-containing protein</fullName>
    </submittedName>
</protein>
<accession>A0A4U0FCG5</accession>
<sequence length="367" mass="41548">MREVPITHLVSGDVLSRPVYARSGAVMLEAGTVLTEAYINRLKLLNIQRVFLRLKRTPLQEPEWVMPDINSIKNDENARMDAVQTAVGFAESPGRLESISPPIAIDKFRDLYRDLIGEIVSNRQFAEEMGVMLRTDPLLFRQALQVSMYAGIIGTAKNFDSAQMYELTLGALFSDIGMTRLPTDLIKLGRELTEAERLMVRRHTTEGYRILTKIKGMPLESAKVALQHHERYRGEGYPFGLTQKEISEFAQIVGLSDVYNALISPRHYRKAYAPEEATEYLFASGNYEFELSLIQTFLRHHRVYPASTVVQLSNGQTAYVVDTMNRPLLRPVVQIIREADGSAVPSPYLVDLEKEPYLAILRRIGDV</sequence>
<dbReference type="RefSeq" id="WP_136778049.1">
    <property type="nucleotide sequence ID" value="NZ_SUPK01000005.1"/>
</dbReference>
<organism evidence="2 3">
    <name type="scientific">Cohnella pontilimi</name>
    <dbReference type="NCBI Taxonomy" id="2564100"/>
    <lineage>
        <taxon>Bacteria</taxon>
        <taxon>Bacillati</taxon>
        <taxon>Bacillota</taxon>
        <taxon>Bacilli</taxon>
        <taxon>Bacillales</taxon>
        <taxon>Paenibacillaceae</taxon>
        <taxon>Cohnella</taxon>
    </lineage>
</organism>
<reference evidence="2 3" key="1">
    <citation type="submission" date="2019-04" db="EMBL/GenBank/DDBJ databases">
        <title>Cohnella sp. nov., isolated from soil.</title>
        <authorList>
            <person name="Kim W."/>
        </authorList>
    </citation>
    <scope>NUCLEOTIDE SEQUENCE [LARGE SCALE GENOMIC DNA]</scope>
    <source>
        <strain evidence="2 3">CAU 1483</strain>
    </source>
</reference>